<reference evidence="1 2" key="1">
    <citation type="submission" date="2009-07" db="EMBL/GenBank/DDBJ databases">
        <authorList>
            <person name="Madupu R."/>
            <person name="Sebastian Y."/>
            <person name="Durkin A.S."/>
            <person name="Torralba M."/>
            <person name="Methe B."/>
            <person name="Sutton G.G."/>
            <person name="Strausberg R.L."/>
            <person name="Nelson K.E."/>
        </authorList>
    </citation>
    <scope>NUCLEOTIDE SEQUENCE [LARGE SCALE GENOMIC DNA]</scope>
    <source>
        <strain evidence="1 2">RM3268</strain>
    </source>
</reference>
<name>C8PF24_9BACT</name>
<comment type="caution">
    <text evidence="1">The sequence shown here is derived from an EMBL/GenBank/DDBJ whole genome shotgun (WGS) entry which is preliminary data.</text>
</comment>
<dbReference type="Proteomes" id="UP000005709">
    <property type="component" value="Unassembled WGS sequence"/>
</dbReference>
<dbReference type="EMBL" id="ACYG01000009">
    <property type="protein sequence ID" value="EEV18652.1"/>
    <property type="molecule type" value="Genomic_DNA"/>
</dbReference>
<organism evidence="1 2">
    <name type="scientific">Campylobacter gracilis RM3268</name>
    <dbReference type="NCBI Taxonomy" id="553220"/>
    <lineage>
        <taxon>Bacteria</taxon>
        <taxon>Pseudomonadati</taxon>
        <taxon>Campylobacterota</taxon>
        <taxon>Epsilonproteobacteria</taxon>
        <taxon>Campylobacterales</taxon>
        <taxon>Campylobacteraceae</taxon>
        <taxon>Campylobacter</taxon>
    </lineage>
</organism>
<dbReference type="AlphaFoldDB" id="C8PF24"/>
<evidence type="ECO:0000313" key="2">
    <source>
        <dbReference type="Proteomes" id="UP000005709"/>
    </source>
</evidence>
<accession>C8PF24</accession>
<gene>
    <name evidence="1" type="ORF">CAMGR0001_2665</name>
</gene>
<evidence type="ECO:0000313" key="1">
    <source>
        <dbReference type="EMBL" id="EEV18652.1"/>
    </source>
</evidence>
<proteinExistence type="predicted"/>
<dbReference type="STRING" id="824.CGRAC_0332"/>
<protein>
    <submittedName>
        <fullName evidence="1">Uncharacterized protein</fullName>
    </submittedName>
</protein>
<keyword evidence="2" id="KW-1185">Reference proteome</keyword>
<sequence length="122" mass="14552">MKNRRLNLKIFKICVVCMRRVSAILISFLPVRSVQKNFKFYKTLTAKFHSWRKKYGAKPELRERAVNFDATNSRGCFGWFLKFQRRGADLLYLTPKKFVLKFDRFGSSRAKFYPANLTSRRK</sequence>